<name>A0ACB8QRG5_9AGAM</name>
<evidence type="ECO:0000313" key="2">
    <source>
        <dbReference type="Proteomes" id="UP000814128"/>
    </source>
</evidence>
<sequence>MRAEIDLLQPDRFMDLRFSACDYNILPPEEIPTDLALFDKSQEKGRRYPPMTLKWQGQDYILLHHEHIEETTEALLRPLLRITRLSIVDMEIPVQDERSPACQIRLESDTDDAWAQFYAHCDRLTGKGYTPLPKTGLMSFGELLQDQK</sequence>
<protein>
    <submittedName>
        <fullName evidence="1">Uncharacterized protein</fullName>
    </submittedName>
</protein>
<dbReference type="EMBL" id="MU273503">
    <property type="protein sequence ID" value="KAI0034277.1"/>
    <property type="molecule type" value="Genomic_DNA"/>
</dbReference>
<gene>
    <name evidence="1" type="ORF">K488DRAFT_84133</name>
</gene>
<evidence type="ECO:0000313" key="1">
    <source>
        <dbReference type="EMBL" id="KAI0034277.1"/>
    </source>
</evidence>
<keyword evidence="2" id="KW-1185">Reference proteome</keyword>
<dbReference type="Proteomes" id="UP000814128">
    <property type="component" value="Unassembled WGS sequence"/>
</dbReference>
<comment type="caution">
    <text evidence="1">The sequence shown here is derived from an EMBL/GenBank/DDBJ whole genome shotgun (WGS) entry which is preliminary data.</text>
</comment>
<reference evidence="1" key="1">
    <citation type="submission" date="2021-02" db="EMBL/GenBank/DDBJ databases">
        <authorList>
            <consortium name="DOE Joint Genome Institute"/>
            <person name="Ahrendt S."/>
            <person name="Looney B.P."/>
            <person name="Miyauchi S."/>
            <person name="Morin E."/>
            <person name="Drula E."/>
            <person name="Courty P.E."/>
            <person name="Chicoki N."/>
            <person name="Fauchery L."/>
            <person name="Kohler A."/>
            <person name="Kuo A."/>
            <person name="Labutti K."/>
            <person name="Pangilinan J."/>
            <person name="Lipzen A."/>
            <person name="Riley R."/>
            <person name="Andreopoulos W."/>
            <person name="He G."/>
            <person name="Johnson J."/>
            <person name="Barry K.W."/>
            <person name="Grigoriev I.V."/>
            <person name="Nagy L."/>
            <person name="Hibbett D."/>
            <person name="Henrissat B."/>
            <person name="Matheny P.B."/>
            <person name="Labbe J."/>
            <person name="Martin F."/>
        </authorList>
    </citation>
    <scope>NUCLEOTIDE SEQUENCE</scope>
    <source>
        <strain evidence="1">EC-137</strain>
    </source>
</reference>
<reference evidence="1" key="2">
    <citation type="journal article" date="2022" name="New Phytol.">
        <title>Evolutionary transition to the ectomycorrhizal habit in the genomes of a hyperdiverse lineage of mushroom-forming fungi.</title>
        <authorList>
            <person name="Looney B."/>
            <person name="Miyauchi S."/>
            <person name="Morin E."/>
            <person name="Drula E."/>
            <person name="Courty P.E."/>
            <person name="Kohler A."/>
            <person name="Kuo A."/>
            <person name="LaButti K."/>
            <person name="Pangilinan J."/>
            <person name="Lipzen A."/>
            <person name="Riley R."/>
            <person name="Andreopoulos W."/>
            <person name="He G."/>
            <person name="Johnson J."/>
            <person name="Nolan M."/>
            <person name="Tritt A."/>
            <person name="Barry K.W."/>
            <person name="Grigoriev I.V."/>
            <person name="Nagy L.G."/>
            <person name="Hibbett D."/>
            <person name="Henrissat B."/>
            <person name="Matheny P.B."/>
            <person name="Labbe J."/>
            <person name="Martin F.M."/>
        </authorList>
    </citation>
    <scope>NUCLEOTIDE SEQUENCE</scope>
    <source>
        <strain evidence="1">EC-137</strain>
    </source>
</reference>
<proteinExistence type="predicted"/>
<organism evidence="1 2">
    <name type="scientific">Vararia minispora EC-137</name>
    <dbReference type="NCBI Taxonomy" id="1314806"/>
    <lineage>
        <taxon>Eukaryota</taxon>
        <taxon>Fungi</taxon>
        <taxon>Dikarya</taxon>
        <taxon>Basidiomycota</taxon>
        <taxon>Agaricomycotina</taxon>
        <taxon>Agaricomycetes</taxon>
        <taxon>Russulales</taxon>
        <taxon>Lachnocladiaceae</taxon>
        <taxon>Vararia</taxon>
    </lineage>
</organism>
<accession>A0ACB8QRG5</accession>